<evidence type="ECO:0000256" key="1">
    <source>
        <dbReference type="SAM" id="Phobius"/>
    </source>
</evidence>
<keyword evidence="1" id="KW-0472">Membrane</keyword>
<dbReference type="AlphaFoldDB" id="A0A2T0S319"/>
<dbReference type="RefSeq" id="WP_106140428.1">
    <property type="nucleotide sequence ID" value="NZ_PVTE01000031.1"/>
</dbReference>
<evidence type="ECO:0000313" key="2">
    <source>
        <dbReference type="EMBL" id="PRY27815.1"/>
    </source>
</evidence>
<gene>
    <name evidence="2" type="ORF">CLV58_13133</name>
</gene>
<sequence length="118" mass="13010">MYLINKGVDRPPEVLGIRGMNFLMLLAGGTVGGMIFTALLIAALGLSPLYTFGAFLVSVMIGYQNLVRYSKKYGERGLIKFQARNRVPGVIMVRDAGLFRFAAQPSPLAQKRTKRSKQ</sequence>
<name>A0A2T0S319_9BACT</name>
<keyword evidence="1" id="KW-1133">Transmembrane helix</keyword>
<reference evidence="2 3" key="1">
    <citation type="submission" date="2018-03" db="EMBL/GenBank/DDBJ databases">
        <title>Genomic Encyclopedia of Archaeal and Bacterial Type Strains, Phase II (KMG-II): from individual species to whole genera.</title>
        <authorList>
            <person name="Goeker M."/>
        </authorList>
    </citation>
    <scope>NUCLEOTIDE SEQUENCE [LARGE SCALE GENOMIC DNA]</scope>
    <source>
        <strain evidence="2 3">DSM 28354</strain>
    </source>
</reference>
<feature type="transmembrane region" description="Helical" evidence="1">
    <location>
        <begin position="49"/>
        <end position="67"/>
    </location>
</feature>
<accession>A0A2T0S319</accession>
<comment type="caution">
    <text evidence="2">The sequence shown here is derived from an EMBL/GenBank/DDBJ whole genome shotgun (WGS) entry which is preliminary data.</text>
</comment>
<feature type="transmembrane region" description="Helical" evidence="1">
    <location>
        <begin position="21"/>
        <end position="43"/>
    </location>
</feature>
<dbReference type="OrthoDB" id="1273979at2"/>
<organism evidence="2 3">
    <name type="scientific">Spirosoma oryzae</name>
    <dbReference type="NCBI Taxonomy" id="1469603"/>
    <lineage>
        <taxon>Bacteria</taxon>
        <taxon>Pseudomonadati</taxon>
        <taxon>Bacteroidota</taxon>
        <taxon>Cytophagia</taxon>
        <taxon>Cytophagales</taxon>
        <taxon>Cytophagaceae</taxon>
        <taxon>Spirosoma</taxon>
    </lineage>
</organism>
<evidence type="ECO:0000313" key="3">
    <source>
        <dbReference type="Proteomes" id="UP000238375"/>
    </source>
</evidence>
<keyword evidence="3" id="KW-1185">Reference proteome</keyword>
<dbReference type="Proteomes" id="UP000238375">
    <property type="component" value="Unassembled WGS sequence"/>
</dbReference>
<dbReference type="InterPro" id="IPR025407">
    <property type="entry name" value="DUF4133"/>
</dbReference>
<dbReference type="EMBL" id="PVTE01000031">
    <property type="protein sequence ID" value="PRY27815.1"/>
    <property type="molecule type" value="Genomic_DNA"/>
</dbReference>
<keyword evidence="1" id="KW-0812">Transmembrane</keyword>
<protein>
    <submittedName>
        <fullName evidence="2">Uncharacterized protein DUF4133</fullName>
    </submittedName>
</protein>
<dbReference type="Pfam" id="PF13571">
    <property type="entry name" value="DUF4133"/>
    <property type="match status" value="1"/>
</dbReference>
<proteinExistence type="predicted"/>